<dbReference type="OrthoDB" id="270970at2759"/>
<gene>
    <name evidence="2" type="primary">LOC104589897</name>
</gene>
<dbReference type="eggNOG" id="KOG1030">
    <property type="taxonomic scope" value="Eukaryota"/>
</dbReference>
<name>A0A1U7ZGI6_NELNU</name>
<dbReference type="Pfam" id="PF00168">
    <property type="entry name" value="C2"/>
    <property type="match status" value="1"/>
</dbReference>
<proteinExistence type="predicted"/>
<dbReference type="PROSITE" id="PS50004">
    <property type="entry name" value="C2"/>
    <property type="match status" value="1"/>
</dbReference>
<dbReference type="AlphaFoldDB" id="A0A1U7ZGI6"/>
<reference evidence="2" key="1">
    <citation type="submission" date="2025-08" db="UniProtKB">
        <authorList>
            <consortium name="RefSeq"/>
        </authorList>
    </citation>
    <scope>IDENTIFICATION</scope>
</reference>
<dbReference type="GeneID" id="104589897"/>
<dbReference type="SUPFAM" id="SSF49562">
    <property type="entry name" value="C2 domain (Calcium/lipid-binding domain, CaLB)"/>
    <property type="match status" value="1"/>
</dbReference>
<dbReference type="RefSeq" id="XP_010246670.1">
    <property type="nucleotide sequence ID" value="XM_010248368.1"/>
</dbReference>
<dbReference type="InterPro" id="IPR052981">
    <property type="entry name" value="Ingression_C2_domain"/>
</dbReference>
<dbReference type="SMART" id="SM00239">
    <property type="entry name" value="C2"/>
    <property type="match status" value="1"/>
</dbReference>
<dbReference type="PANTHER" id="PTHR47052">
    <property type="entry name" value="CONSERVED SERINE PROLINE-RICH PROTEIN (AFU_ORTHOLOGUE AFUA_2G01790)"/>
    <property type="match status" value="1"/>
</dbReference>
<dbReference type="PANTHER" id="PTHR47052:SF3">
    <property type="entry name" value="INGRESSION PROTEIN 1"/>
    <property type="match status" value="1"/>
</dbReference>
<dbReference type="KEGG" id="nnu:104589897"/>
<sequence>MSIQGLQLEVTVVGCTRLKDTEWISRQDPYVFIEYGNTRFRTRTSTDGGKNPVFQEKFSYTLIEGIRELSVSVWNSNTLTTDDFIGSGKIQLHKALSQGYEDNTWSIQSKHGRYAGDVRLMLHCPQLNRPAVANNANTMCTTPLYPAPPSQPHYPSFPPNPTAPFPSSVYPSPPVGSYPPQHAYPTPTYPPQTYPSYPATYTGVLYPPHPPTY</sequence>
<keyword evidence="1" id="KW-1185">Reference proteome</keyword>
<organism evidence="1 2">
    <name type="scientific">Nelumbo nucifera</name>
    <name type="common">Sacred lotus</name>
    <dbReference type="NCBI Taxonomy" id="4432"/>
    <lineage>
        <taxon>Eukaryota</taxon>
        <taxon>Viridiplantae</taxon>
        <taxon>Streptophyta</taxon>
        <taxon>Embryophyta</taxon>
        <taxon>Tracheophyta</taxon>
        <taxon>Spermatophyta</taxon>
        <taxon>Magnoliopsida</taxon>
        <taxon>Proteales</taxon>
        <taxon>Nelumbonaceae</taxon>
        <taxon>Nelumbo</taxon>
    </lineage>
</organism>
<dbReference type="Gene3D" id="2.60.40.150">
    <property type="entry name" value="C2 domain"/>
    <property type="match status" value="1"/>
</dbReference>
<evidence type="ECO:0000313" key="2">
    <source>
        <dbReference type="RefSeq" id="XP_010246670.1"/>
    </source>
</evidence>
<evidence type="ECO:0000313" key="1">
    <source>
        <dbReference type="Proteomes" id="UP000189703"/>
    </source>
</evidence>
<accession>A0A1U7ZGI6</accession>
<dbReference type="Proteomes" id="UP000189703">
    <property type="component" value="Unplaced"/>
</dbReference>
<dbReference type="InterPro" id="IPR035892">
    <property type="entry name" value="C2_domain_sf"/>
</dbReference>
<dbReference type="STRING" id="4432.A0A1U7ZGI6"/>
<dbReference type="InterPro" id="IPR000008">
    <property type="entry name" value="C2_dom"/>
</dbReference>
<dbReference type="OMA" id="HYANANQ"/>
<protein>
    <submittedName>
        <fullName evidence="2">Elicitor-responsive protein 3-like</fullName>
    </submittedName>
</protein>
<dbReference type="CDD" id="cd00030">
    <property type="entry name" value="C2"/>
    <property type="match status" value="1"/>
</dbReference>